<accession>A0A7S0EHJ4</accession>
<dbReference type="AlphaFoldDB" id="A0A7S0EHJ4"/>
<evidence type="ECO:0000313" key="2">
    <source>
        <dbReference type="EMBL" id="CAD8483810.1"/>
    </source>
</evidence>
<reference evidence="2" key="1">
    <citation type="submission" date="2021-01" db="EMBL/GenBank/DDBJ databases">
        <authorList>
            <person name="Corre E."/>
            <person name="Pelletier E."/>
            <person name="Niang G."/>
            <person name="Scheremetjew M."/>
            <person name="Finn R."/>
            <person name="Kale V."/>
            <person name="Holt S."/>
            <person name="Cochrane G."/>
            <person name="Meng A."/>
            <person name="Brown T."/>
            <person name="Cohen L."/>
        </authorList>
    </citation>
    <scope>NUCLEOTIDE SEQUENCE</scope>
    <source>
        <strain evidence="2">CCMP325</strain>
    </source>
</reference>
<feature type="compositionally biased region" description="Polar residues" evidence="1">
    <location>
        <begin position="29"/>
        <end position="43"/>
    </location>
</feature>
<proteinExistence type="predicted"/>
<name>A0A7S0EHJ4_9CRYP</name>
<feature type="region of interest" description="Disordered" evidence="1">
    <location>
        <begin position="1"/>
        <end position="56"/>
    </location>
</feature>
<organism evidence="2">
    <name type="scientific">Hanusia phi</name>
    <dbReference type="NCBI Taxonomy" id="3032"/>
    <lineage>
        <taxon>Eukaryota</taxon>
        <taxon>Cryptophyceae</taxon>
        <taxon>Pyrenomonadales</taxon>
        <taxon>Geminigeraceae</taxon>
        <taxon>Hanusia</taxon>
    </lineage>
</organism>
<sequence>MCRARAHDNSAGSKTVWTAGRAKSKSKTRLQCSAKTSHGQVNRKQPRAGQYPTNFSPYKMTGTRMRFTCLDRQAALDDIALIREKSRHDFKSIYFEESKVAAHNTNLETCDRQLVSEC</sequence>
<gene>
    <name evidence="2" type="ORF">HPHI1048_LOCUS10308</name>
</gene>
<dbReference type="EMBL" id="HBEO01015154">
    <property type="protein sequence ID" value="CAD8483810.1"/>
    <property type="molecule type" value="Transcribed_RNA"/>
</dbReference>
<protein>
    <submittedName>
        <fullName evidence="2">Uncharacterized protein</fullName>
    </submittedName>
</protein>
<evidence type="ECO:0000256" key="1">
    <source>
        <dbReference type="SAM" id="MobiDB-lite"/>
    </source>
</evidence>